<dbReference type="PANTHER" id="PTHR46193:SF10">
    <property type="entry name" value="6-PHOSPHOGLUCONATE PHOSPHATASE"/>
    <property type="match status" value="1"/>
</dbReference>
<dbReference type="InterPro" id="IPR051600">
    <property type="entry name" value="Beta-PGM-like"/>
</dbReference>
<evidence type="ECO:0000256" key="2">
    <source>
        <dbReference type="ARBA" id="ARBA00006171"/>
    </source>
</evidence>
<proteinExistence type="inferred from homology"/>
<protein>
    <submittedName>
        <fullName evidence="5">Haloacid dehalogenase superfamily, subfamily IA, variant 3 with third motif having DD or ED</fullName>
    </submittedName>
</protein>
<name>A0A238YUD5_9RHOB</name>
<comment type="cofactor">
    <cofactor evidence="1">
        <name>Mg(2+)</name>
        <dbReference type="ChEBI" id="CHEBI:18420"/>
    </cofactor>
</comment>
<comment type="similarity">
    <text evidence="2">Belongs to the HAD-like hydrolase superfamily. CbbY/CbbZ/Gph/YieH family.</text>
</comment>
<dbReference type="SUPFAM" id="SSF56784">
    <property type="entry name" value="HAD-like"/>
    <property type="match status" value="1"/>
</dbReference>
<dbReference type="NCBIfam" id="TIGR01509">
    <property type="entry name" value="HAD-SF-IA-v3"/>
    <property type="match status" value="1"/>
</dbReference>
<accession>A0A238YUD5</accession>
<evidence type="ECO:0000313" key="6">
    <source>
        <dbReference type="Proteomes" id="UP000198417"/>
    </source>
</evidence>
<dbReference type="GO" id="GO:0046872">
    <property type="term" value="F:metal ion binding"/>
    <property type="evidence" value="ECO:0007669"/>
    <property type="project" value="UniProtKB-KW"/>
</dbReference>
<dbReference type="InterPro" id="IPR036412">
    <property type="entry name" value="HAD-like_sf"/>
</dbReference>
<dbReference type="RefSeq" id="WP_089272907.1">
    <property type="nucleotide sequence ID" value="NZ_FZNN01000020.1"/>
</dbReference>
<dbReference type="PANTHER" id="PTHR46193">
    <property type="entry name" value="6-PHOSPHOGLUCONATE PHOSPHATASE"/>
    <property type="match status" value="1"/>
</dbReference>
<keyword evidence="3" id="KW-0479">Metal-binding</keyword>
<evidence type="ECO:0000256" key="4">
    <source>
        <dbReference type="ARBA" id="ARBA00022842"/>
    </source>
</evidence>
<dbReference type="AlphaFoldDB" id="A0A238YUD5"/>
<evidence type="ECO:0000256" key="1">
    <source>
        <dbReference type="ARBA" id="ARBA00001946"/>
    </source>
</evidence>
<reference evidence="5 6" key="1">
    <citation type="submission" date="2017-06" db="EMBL/GenBank/DDBJ databases">
        <authorList>
            <person name="Kim H.J."/>
            <person name="Triplett B.A."/>
        </authorList>
    </citation>
    <scope>NUCLEOTIDE SEQUENCE [LARGE SCALE GENOMIC DNA]</scope>
    <source>
        <strain evidence="5 6">DSM 29052</strain>
    </source>
</reference>
<dbReference type="Proteomes" id="UP000198417">
    <property type="component" value="Unassembled WGS sequence"/>
</dbReference>
<sequence>MVSFDELVIFDCDGVLVDSELLTMAVLSEQIPGLDAMTAYNRFRGRKISDCLRELETEFDFCLSAEFIENFRNACADRYRAELKCDPDLRGVVDGLDGRYCVGTSAPFEKVKTMLGAVGVWDLFEWRIFSAYALKTWKPAPDLFLTAARHWGAEPCNCLVVEDSPTGVAAARNAGMYTVVLDPRGEATGPEFAGTQRITRIADLPAQIAMWREKRRSSRPERIHKEFVSI</sequence>
<dbReference type="EMBL" id="FZNN01000020">
    <property type="protein sequence ID" value="SNR74398.1"/>
    <property type="molecule type" value="Genomic_DNA"/>
</dbReference>
<dbReference type="Gene3D" id="3.40.50.1000">
    <property type="entry name" value="HAD superfamily/HAD-like"/>
    <property type="match status" value="1"/>
</dbReference>
<gene>
    <name evidence="5" type="ORF">SAMN06265370_1209</name>
</gene>
<dbReference type="InterPro" id="IPR023214">
    <property type="entry name" value="HAD_sf"/>
</dbReference>
<keyword evidence="6" id="KW-1185">Reference proteome</keyword>
<dbReference type="InterPro" id="IPR006439">
    <property type="entry name" value="HAD-SF_hydro_IA"/>
</dbReference>
<evidence type="ECO:0000313" key="5">
    <source>
        <dbReference type="EMBL" id="SNR74398.1"/>
    </source>
</evidence>
<dbReference type="GO" id="GO:0003824">
    <property type="term" value="F:catalytic activity"/>
    <property type="evidence" value="ECO:0007669"/>
    <property type="project" value="UniProtKB-ARBA"/>
</dbReference>
<dbReference type="InterPro" id="IPR023198">
    <property type="entry name" value="PGP-like_dom2"/>
</dbReference>
<dbReference type="SFLD" id="SFLDG01129">
    <property type="entry name" value="C1.5:_HAD__Beta-PGM__Phosphata"/>
    <property type="match status" value="1"/>
</dbReference>
<keyword evidence="4" id="KW-0460">Magnesium</keyword>
<dbReference type="SFLD" id="SFLDS00003">
    <property type="entry name" value="Haloacid_Dehalogenase"/>
    <property type="match status" value="1"/>
</dbReference>
<evidence type="ECO:0000256" key="3">
    <source>
        <dbReference type="ARBA" id="ARBA00022723"/>
    </source>
</evidence>
<dbReference type="OrthoDB" id="9797743at2"/>
<organism evidence="5 6">
    <name type="scientific">Puniceibacterium sediminis</name>
    <dbReference type="NCBI Taxonomy" id="1608407"/>
    <lineage>
        <taxon>Bacteria</taxon>
        <taxon>Pseudomonadati</taxon>
        <taxon>Pseudomonadota</taxon>
        <taxon>Alphaproteobacteria</taxon>
        <taxon>Rhodobacterales</taxon>
        <taxon>Paracoccaceae</taxon>
        <taxon>Puniceibacterium</taxon>
    </lineage>
</organism>
<dbReference type="Gene3D" id="1.10.150.240">
    <property type="entry name" value="Putative phosphatase, domain 2"/>
    <property type="match status" value="1"/>
</dbReference>
<dbReference type="Pfam" id="PF00702">
    <property type="entry name" value="Hydrolase"/>
    <property type="match status" value="1"/>
</dbReference>